<organism evidence="1 2">
    <name type="scientific">Auriscalpium vulgare</name>
    <dbReference type="NCBI Taxonomy" id="40419"/>
    <lineage>
        <taxon>Eukaryota</taxon>
        <taxon>Fungi</taxon>
        <taxon>Dikarya</taxon>
        <taxon>Basidiomycota</taxon>
        <taxon>Agaricomycotina</taxon>
        <taxon>Agaricomycetes</taxon>
        <taxon>Russulales</taxon>
        <taxon>Auriscalpiaceae</taxon>
        <taxon>Auriscalpium</taxon>
    </lineage>
</organism>
<evidence type="ECO:0000313" key="1">
    <source>
        <dbReference type="EMBL" id="KAI0053150.1"/>
    </source>
</evidence>
<name>A0ACB8S9R9_9AGAM</name>
<keyword evidence="2" id="KW-1185">Reference proteome</keyword>
<sequence>MSAESMTARPHEDIIGSDTSNMHNIPGAENATSGHHYVATRPIDDGVHDLSMQLGAMES</sequence>
<reference evidence="1" key="2">
    <citation type="journal article" date="2022" name="New Phytol.">
        <title>Evolutionary transition to the ectomycorrhizal habit in the genomes of a hyperdiverse lineage of mushroom-forming fungi.</title>
        <authorList>
            <person name="Looney B."/>
            <person name="Miyauchi S."/>
            <person name="Morin E."/>
            <person name="Drula E."/>
            <person name="Courty P.E."/>
            <person name="Kohler A."/>
            <person name="Kuo A."/>
            <person name="LaButti K."/>
            <person name="Pangilinan J."/>
            <person name="Lipzen A."/>
            <person name="Riley R."/>
            <person name="Andreopoulos W."/>
            <person name="He G."/>
            <person name="Johnson J."/>
            <person name="Nolan M."/>
            <person name="Tritt A."/>
            <person name="Barry K.W."/>
            <person name="Grigoriev I.V."/>
            <person name="Nagy L.G."/>
            <person name="Hibbett D."/>
            <person name="Henrissat B."/>
            <person name="Matheny P.B."/>
            <person name="Labbe J."/>
            <person name="Martin F.M."/>
        </authorList>
    </citation>
    <scope>NUCLEOTIDE SEQUENCE</scope>
    <source>
        <strain evidence="1">FP105234-sp</strain>
    </source>
</reference>
<proteinExistence type="predicted"/>
<protein>
    <submittedName>
        <fullName evidence="1">Uncharacterized protein</fullName>
    </submittedName>
</protein>
<reference evidence="1" key="1">
    <citation type="submission" date="2021-02" db="EMBL/GenBank/DDBJ databases">
        <authorList>
            <consortium name="DOE Joint Genome Institute"/>
            <person name="Ahrendt S."/>
            <person name="Looney B.P."/>
            <person name="Miyauchi S."/>
            <person name="Morin E."/>
            <person name="Drula E."/>
            <person name="Courty P.E."/>
            <person name="Chicoki N."/>
            <person name="Fauchery L."/>
            <person name="Kohler A."/>
            <person name="Kuo A."/>
            <person name="Labutti K."/>
            <person name="Pangilinan J."/>
            <person name="Lipzen A."/>
            <person name="Riley R."/>
            <person name="Andreopoulos W."/>
            <person name="He G."/>
            <person name="Johnson J."/>
            <person name="Barry K.W."/>
            <person name="Grigoriev I.V."/>
            <person name="Nagy L."/>
            <person name="Hibbett D."/>
            <person name="Henrissat B."/>
            <person name="Matheny P.B."/>
            <person name="Labbe J."/>
            <person name="Martin F."/>
        </authorList>
    </citation>
    <scope>NUCLEOTIDE SEQUENCE</scope>
    <source>
        <strain evidence="1">FP105234-sp</strain>
    </source>
</reference>
<dbReference type="EMBL" id="MU275841">
    <property type="protein sequence ID" value="KAI0053150.1"/>
    <property type="molecule type" value="Genomic_DNA"/>
</dbReference>
<evidence type="ECO:0000313" key="2">
    <source>
        <dbReference type="Proteomes" id="UP000814033"/>
    </source>
</evidence>
<accession>A0ACB8S9R9</accession>
<gene>
    <name evidence="1" type="ORF">FA95DRAFT_1552640</name>
</gene>
<comment type="caution">
    <text evidence="1">The sequence shown here is derived from an EMBL/GenBank/DDBJ whole genome shotgun (WGS) entry which is preliminary data.</text>
</comment>
<dbReference type="Proteomes" id="UP000814033">
    <property type="component" value="Unassembled WGS sequence"/>
</dbReference>